<keyword evidence="2" id="KW-1185">Reference proteome</keyword>
<organism evidence="1 2">
    <name type="scientific">Falsiroseomonas bella</name>
    <dbReference type="NCBI Taxonomy" id="2184016"/>
    <lineage>
        <taxon>Bacteria</taxon>
        <taxon>Pseudomonadati</taxon>
        <taxon>Pseudomonadota</taxon>
        <taxon>Alphaproteobacteria</taxon>
        <taxon>Acetobacterales</taxon>
        <taxon>Roseomonadaceae</taxon>
        <taxon>Falsiroseomonas</taxon>
    </lineage>
</organism>
<dbReference type="SUPFAM" id="SSF56925">
    <property type="entry name" value="OMPA-like"/>
    <property type="match status" value="1"/>
</dbReference>
<accession>A0A317FDG0</accession>
<dbReference type="AlphaFoldDB" id="A0A317FDG0"/>
<dbReference type="RefSeq" id="WP_109871205.1">
    <property type="nucleotide sequence ID" value="NZ_QGNA01000003.1"/>
</dbReference>
<name>A0A317FDG0_9PROT</name>
<dbReference type="Proteomes" id="UP000245765">
    <property type="component" value="Unassembled WGS sequence"/>
</dbReference>
<evidence type="ECO:0000313" key="2">
    <source>
        <dbReference type="Proteomes" id="UP000245765"/>
    </source>
</evidence>
<proteinExistence type="predicted"/>
<evidence type="ECO:0008006" key="3">
    <source>
        <dbReference type="Google" id="ProtNLM"/>
    </source>
</evidence>
<dbReference type="OrthoDB" id="6555107at2"/>
<evidence type="ECO:0000313" key="1">
    <source>
        <dbReference type="EMBL" id="PWS36412.1"/>
    </source>
</evidence>
<comment type="caution">
    <text evidence="1">The sequence shown here is derived from an EMBL/GenBank/DDBJ whole genome shotgun (WGS) entry which is preliminary data.</text>
</comment>
<gene>
    <name evidence="1" type="ORF">DFH01_14730</name>
</gene>
<dbReference type="InterPro" id="IPR011250">
    <property type="entry name" value="OMP/PagP_B-barrel"/>
</dbReference>
<dbReference type="EMBL" id="QGNA01000003">
    <property type="protein sequence ID" value="PWS36412.1"/>
    <property type="molecule type" value="Genomic_DNA"/>
</dbReference>
<sequence>MTVRTATRRPDSASPRKIANLTIGGALLAGLFGAAQPAVAQTRNDGWEFSLSPYVWFAGVSGDVTLPRGGNRDFSADFGDVFDSLKFGAMATAEARRGRFGVVLDFVYLENEEGFNSPRSIAVRGGDTRLTTTELSVVGLFRAVEQPGYWLDVGGGLRAWWLDTDVSANQGLLAGRSASASSNWVDPLIAARGQVRLSEAFSLTAYGDVGGFDTGSKLTWQAIGSLDWRITPAIIGRAGWRYMAVDRSRDNVEADIAMSGPFLGVTFRF</sequence>
<protein>
    <recommendedName>
        <fullName evidence="3">Outer membrane protein</fullName>
    </recommendedName>
</protein>
<reference evidence="2" key="1">
    <citation type="submission" date="2018-05" db="EMBL/GenBank/DDBJ databases">
        <authorList>
            <person name="Du Z."/>
            <person name="Wang X."/>
        </authorList>
    </citation>
    <scope>NUCLEOTIDE SEQUENCE [LARGE SCALE GENOMIC DNA]</scope>
    <source>
        <strain evidence="2">CQN31</strain>
    </source>
</reference>